<feature type="transmembrane region" description="Helical" evidence="12">
    <location>
        <begin position="648"/>
        <end position="667"/>
    </location>
</feature>
<feature type="transmembrane region" description="Helical" evidence="12">
    <location>
        <begin position="980"/>
        <end position="1000"/>
    </location>
</feature>
<feature type="transmembrane region" description="Helical" evidence="12">
    <location>
        <begin position="61"/>
        <end position="80"/>
    </location>
</feature>
<feature type="transmembrane region" description="Helical" evidence="12">
    <location>
        <begin position="1358"/>
        <end position="1378"/>
    </location>
</feature>
<feature type="transmembrane region" description="Helical" evidence="12">
    <location>
        <begin position="1390"/>
        <end position="1409"/>
    </location>
</feature>
<feature type="transmembrane region" description="Helical" evidence="12">
    <location>
        <begin position="174"/>
        <end position="195"/>
    </location>
</feature>
<dbReference type="EC" id="4.6.1.1" evidence="3"/>
<dbReference type="Gene3D" id="3.30.70.1230">
    <property type="entry name" value="Nucleotide cyclase"/>
    <property type="match status" value="4"/>
</dbReference>
<keyword evidence="8" id="KW-0460">Magnesium</keyword>
<dbReference type="InterPro" id="IPR029787">
    <property type="entry name" value="Nucleotide_cyclase"/>
</dbReference>
<keyword evidence="5" id="KW-0479">Metal-binding</keyword>
<dbReference type="GO" id="GO:0035556">
    <property type="term" value="P:intracellular signal transduction"/>
    <property type="evidence" value="ECO:0007669"/>
    <property type="project" value="InterPro"/>
</dbReference>
<dbReference type="CDD" id="cd07302">
    <property type="entry name" value="CHD"/>
    <property type="match status" value="4"/>
</dbReference>
<dbReference type="InterPro" id="IPR001054">
    <property type="entry name" value="A/G_cyclase"/>
</dbReference>
<keyword evidence="6" id="KW-0547">Nucleotide-binding</keyword>
<evidence type="ECO:0000313" key="14">
    <source>
        <dbReference type="EMBL" id="KAI8042693.1"/>
    </source>
</evidence>
<feature type="transmembrane region" description="Helical" evidence="12">
    <location>
        <begin position="718"/>
        <end position="741"/>
    </location>
</feature>
<dbReference type="GO" id="GO:0005524">
    <property type="term" value="F:ATP binding"/>
    <property type="evidence" value="ECO:0007669"/>
    <property type="project" value="UniProtKB-KW"/>
</dbReference>
<feature type="transmembrane region" description="Helical" evidence="12">
    <location>
        <begin position="86"/>
        <end position="107"/>
    </location>
</feature>
<feature type="transmembrane region" description="Helical" evidence="12">
    <location>
        <begin position="149"/>
        <end position="167"/>
    </location>
</feature>
<feature type="transmembrane region" description="Helical" evidence="12">
    <location>
        <begin position="215"/>
        <end position="231"/>
    </location>
</feature>
<evidence type="ECO:0000256" key="7">
    <source>
        <dbReference type="ARBA" id="ARBA00022840"/>
    </source>
</evidence>
<dbReference type="Proteomes" id="UP001059596">
    <property type="component" value="Unassembled WGS sequence"/>
</dbReference>
<evidence type="ECO:0000256" key="1">
    <source>
        <dbReference type="ARBA" id="ARBA00001593"/>
    </source>
</evidence>
<dbReference type="PANTHER" id="PTHR45627">
    <property type="entry name" value="ADENYLATE CYCLASE TYPE 1"/>
    <property type="match status" value="1"/>
</dbReference>
<dbReference type="Pfam" id="PF00211">
    <property type="entry name" value="Guanylate_cyc"/>
    <property type="match status" value="4"/>
</dbReference>
<keyword evidence="9 12" id="KW-1133">Transmembrane helix</keyword>
<evidence type="ECO:0000256" key="9">
    <source>
        <dbReference type="ARBA" id="ARBA00022989"/>
    </source>
</evidence>
<proteinExistence type="predicted"/>
<gene>
    <name evidence="14" type="ORF">M5D96_004010</name>
</gene>
<evidence type="ECO:0000256" key="12">
    <source>
        <dbReference type="SAM" id="Phobius"/>
    </source>
</evidence>
<dbReference type="SUPFAM" id="SSF55073">
    <property type="entry name" value="Nucleotide cyclase"/>
    <property type="match status" value="4"/>
</dbReference>
<evidence type="ECO:0000259" key="13">
    <source>
        <dbReference type="PROSITE" id="PS50125"/>
    </source>
</evidence>
<feature type="domain" description="Guanylate cyclase" evidence="13">
    <location>
        <begin position="315"/>
        <end position="442"/>
    </location>
</feature>
<dbReference type="EMBL" id="JAMKOV010000002">
    <property type="protein sequence ID" value="KAI8042693.1"/>
    <property type="molecule type" value="Genomic_DNA"/>
</dbReference>
<evidence type="ECO:0000256" key="11">
    <source>
        <dbReference type="ARBA" id="ARBA00023239"/>
    </source>
</evidence>
<feature type="transmembrane region" description="Helical" evidence="12">
    <location>
        <begin position="591"/>
        <end position="610"/>
    </location>
</feature>
<evidence type="ECO:0000256" key="6">
    <source>
        <dbReference type="ARBA" id="ARBA00022741"/>
    </source>
</evidence>
<evidence type="ECO:0000256" key="3">
    <source>
        <dbReference type="ARBA" id="ARBA00012201"/>
    </source>
</evidence>
<dbReference type="PROSITE" id="PS50125">
    <property type="entry name" value="GUANYLATE_CYCLASE_2"/>
    <property type="match status" value="4"/>
</dbReference>
<evidence type="ECO:0000256" key="4">
    <source>
        <dbReference type="ARBA" id="ARBA00022692"/>
    </source>
</evidence>
<feature type="domain" description="Guanylate cyclase" evidence="13">
    <location>
        <begin position="1640"/>
        <end position="1807"/>
    </location>
</feature>
<comment type="subcellular location">
    <subcellularLocation>
        <location evidence="2">Membrane</location>
        <topology evidence="2">Multi-pass membrane protein</topology>
    </subcellularLocation>
</comment>
<evidence type="ECO:0000256" key="8">
    <source>
        <dbReference type="ARBA" id="ARBA00022842"/>
    </source>
</evidence>
<dbReference type="GO" id="GO:0046872">
    <property type="term" value="F:metal ion binding"/>
    <property type="evidence" value="ECO:0007669"/>
    <property type="project" value="UniProtKB-KW"/>
</dbReference>
<protein>
    <recommendedName>
        <fullName evidence="3">adenylate cyclase</fullName>
        <ecNumber evidence="3">4.6.1.1</ecNumber>
    </recommendedName>
</protein>
<evidence type="ECO:0000313" key="15">
    <source>
        <dbReference type="Proteomes" id="UP001059596"/>
    </source>
</evidence>
<dbReference type="FunFam" id="3.30.70.1230:FF:000027">
    <property type="entry name" value="ACXA, isoform A"/>
    <property type="match status" value="1"/>
</dbReference>
<feature type="transmembrane region" description="Helical" evidence="12">
    <location>
        <begin position="559"/>
        <end position="579"/>
    </location>
</feature>
<accession>A0A9P9YT77</accession>
<dbReference type="GO" id="GO:0005886">
    <property type="term" value="C:plasma membrane"/>
    <property type="evidence" value="ECO:0007669"/>
    <property type="project" value="TreeGrafter"/>
</dbReference>
<comment type="caution">
    <text evidence="14">The sequence shown here is derived from an EMBL/GenBank/DDBJ whole genome shotgun (WGS) entry which is preliminary data.</text>
</comment>
<dbReference type="SMART" id="SM00044">
    <property type="entry name" value="CYCc"/>
    <property type="match status" value="3"/>
</dbReference>
<keyword evidence="15" id="KW-1185">Reference proteome</keyword>
<dbReference type="GO" id="GO:0004016">
    <property type="term" value="F:adenylate cyclase activity"/>
    <property type="evidence" value="ECO:0007669"/>
    <property type="project" value="UniProtKB-EC"/>
</dbReference>
<organism evidence="14 15">
    <name type="scientific">Drosophila gunungcola</name>
    <name type="common">fruit fly</name>
    <dbReference type="NCBI Taxonomy" id="103775"/>
    <lineage>
        <taxon>Eukaryota</taxon>
        <taxon>Metazoa</taxon>
        <taxon>Ecdysozoa</taxon>
        <taxon>Arthropoda</taxon>
        <taxon>Hexapoda</taxon>
        <taxon>Insecta</taxon>
        <taxon>Pterygota</taxon>
        <taxon>Neoptera</taxon>
        <taxon>Endopterygota</taxon>
        <taxon>Diptera</taxon>
        <taxon>Brachycera</taxon>
        <taxon>Muscomorpha</taxon>
        <taxon>Ephydroidea</taxon>
        <taxon>Drosophilidae</taxon>
        <taxon>Drosophila</taxon>
        <taxon>Sophophora</taxon>
    </lineage>
</organism>
<evidence type="ECO:0000256" key="5">
    <source>
        <dbReference type="ARBA" id="ARBA00022723"/>
    </source>
</evidence>
<dbReference type="GO" id="GO:0009190">
    <property type="term" value="P:cyclic nucleotide biosynthetic process"/>
    <property type="evidence" value="ECO:0007669"/>
    <property type="project" value="InterPro"/>
</dbReference>
<feature type="transmembrane region" description="Helical" evidence="12">
    <location>
        <begin position="927"/>
        <end position="960"/>
    </location>
</feature>
<keyword evidence="10 12" id="KW-0472">Membrane</keyword>
<evidence type="ECO:0000256" key="10">
    <source>
        <dbReference type="ARBA" id="ARBA00023136"/>
    </source>
</evidence>
<keyword evidence="11" id="KW-0456">Lyase</keyword>
<feature type="transmembrane region" description="Helical" evidence="12">
    <location>
        <begin position="119"/>
        <end position="137"/>
    </location>
</feature>
<dbReference type="FunFam" id="3.30.70.1230:FF:000024">
    <property type="entry name" value="ACXA, isoform A"/>
    <property type="match status" value="2"/>
</dbReference>
<keyword evidence="4 12" id="KW-0812">Transmembrane</keyword>
<reference evidence="14" key="1">
    <citation type="journal article" date="2023" name="Genome Biol. Evol.">
        <title>Long-read-based Genome Assembly of Drosophila gunungcola Reveals Fewer Chemosensory Genes in Flower-breeding Species.</title>
        <authorList>
            <person name="Negi A."/>
            <person name="Liao B.Y."/>
            <person name="Yeh S.D."/>
        </authorList>
    </citation>
    <scope>NUCLEOTIDE SEQUENCE</scope>
    <source>
        <strain evidence="14">Sukarami</strain>
    </source>
</reference>
<sequence>MNVRQKKSPSYKSTRFKGCALEYTDERVWEQSYLRSKCKELHLEEEYRYYQFRLMVSHLTVFYLLFMFVFVIMIGAYLLFIRPLDAVYFDIITWSTAFAVISLLLSINFFAKLVNRHRWVMVFTSVLSAYVLVLTDISQNAYHYYKSDWPLNASFDIFVLCMIYMFLPIPSIRAAAILATSVSIIYVAYFINFLNVNTVFAESNTYSFDLLSVDILHYLGFNMMGIFFRLMNDTMVRASFLDRHQFIMEETWLRNALLQESMLLDSILPPQIAKPIQDSIKNKITQSEAGPDRFHSFGSRRRENFMAIQIHPDVTILYADVVNYTHLTTTLTVESLVKVLHDLYGRFDMAASHFRVQRIKFLGDCYYCVAGLSHPDPDHAKMAVSLGISMIANIQEVRADRALDIDMRIGVHSGSLLAGVIGEAKLQYDIWGPDVEIANRLEATGKPAFVHISGRTLSNLNAADYVIMQSTEMAKTDPLLKSMSTYLITGVATRDYVRNTMDPVLSGSNLDIKMIDKERPSMASRRSMSDELREEFRKMPVESLEDSTLEWSYINQPDFIFKSSMLLAWGIGCCLIYIQMVTNNFVCRSCIVVDLVVFFLLTFMLCISWYKTVCWWKDGRIGQITYGKYSCMIFHLFKKIQHSVTLRITTYLLIIVCYCAVISLIIINCDRDQYQLSYIECLLFHYEMDRDICFHPWAFTNMICLILGMSFTFARIPFALKIVVSCCEAVAYMLIVFFQYAFIFQHSATTAPFLKAELAHCGRVCMMLLTMYAKERQTEFNTKINYKTSDEDNNNDEVIFMMTTFALDLMRTLSACNKAYSYTHFDRTLSSGEICIGISSGEIMAGVVGASQPHYDIWGNPVNMASRMESTGLPGHIQVTEESAKVLEEFDIQCIYRGLTFVKGHLTESIYHNYTHNWQLGTFYDTYILYMVYMFLPIHFISGAVLLALLVSALYIMYYIQFLADGFSQFVSELFSVGGMSVDILHYLCINLVGIFYRVISDTVVRSSFLDRHQYIKEEIWLRNARLQEKQLLDSILPPQISQPLQKDIQNRIKMAKQGVGMRFFSALERTMAIQIHPDVSILYADVVNYTHLTTTLTVEKLVKVLHDLYGRFDRAAFRFKVQRIKFLGDCYYCVAGLADPDPDHANNCVALGHSMISDIQEVRDVQGLDINMRIGVHSGTLFAGVIGEAKLQFDIWGLDVTIANVLESTGVAGFVHISGATLNNLSEQRYLIGEGPESARKHPLLINHRIITYIVLDVLQAEESEEYLGELHAVSLINFVSRQRLSDNTNESLKAMFNAELHEEFRKMPVSAFNQKTFYGMYRNKDRASAPLYHQLNICLTFYDSAMEKAYLKQTDYMFKYSMLLGWCVGCCLVYIQLMDTKMICPSCIILPATVFLVQTILTFIAWYKKICWARYGKLDLPHRYSRLSCFIFRIHEKIIGSLGIRIVIYLFLVLSSFSVMVIIVMTCQREEFELMFIEEKLFHYEQETKICFHPWVATNMVSLMICLTFTYVHIPFLVKTTMALLLTIAYLLIVFFQFEFVFHHSVTTNPFFPAEYAHGLLICISLLTMYVKERQIEFTNKVNFNWRVELRKKESDATITNHSIIIILNNILPSHIVDVYLSSLSKHELYYENYQMVSVMFAMLMNFEVDLRSLRVLNEIIGEFDVLLLFYKEYYSVEKIKIVGCTYMAACGLDLNFAGSTSKTEKSDFDLNTRTEGNPRKLSFEHNQHELEEVVFVMSSFALDMMRTLARCNKAYQSIPSIRSITDGTIAIGISSGEVMAGIVGASQPHYDIWGNPVNMASRMETTGLPGNIQVTEESARILQDFGILCEYRGLTFVKGRGQIPTYLVGIDGDLNFITTAAKRSPSHVERSTVISLQSTYSQPDDYSDSASIFGQTLNDN</sequence>
<feature type="transmembrane region" description="Helical" evidence="12">
    <location>
        <begin position="1526"/>
        <end position="1544"/>
    </location>
</feature>
<feature type="transmembrane region" description="Helical" evidence="12">
    <location>
        <begin position="694"/>
        <end position="711"/>
    </location>
</feature>
<feature type="domain" description="Guanylate cyclase" evidence="13">
    <location>
        <begin position="1081"/>
        <end position="1208"/>
    </location>
</feature>
<keyword evidence="7" id="KW-0067">ATP-binding</keyword>
<feature type="transmembrane region" description="Helical" evidence="12">
    <location>
        <begin position="1444"/>
        <end position="1467"/>
    </location>
</feature>
<feature type="domain" description="Guanylate cyclase" evidence="13">
    <location>
        <begin position="805"/>
        <end position="869"/>
    </location>
</feature>
<dbReference type="PANTHER" id="PTHR45627:SF23">
    <property type="entry name" value="AT30656P-RELATED"/>
    <property type="match status" value="1"/>
</dbReference>
<name>A0A9P9YT77_9MUSC</name>
<feature type="transmembrane region" description="Helical" evidence="12">
    <location>
        <begin position="1494"/>
        <end position="1514"/>
    </location>
</feature>
<comment type="catalytic activity">
    <reaction evidence="1">
        <text>ATP = 3',5'-cyclic AMP + diphosphate</text>
        <dbReference type="Rhea" id="RHEA:15389"/>
        <dbReference type="ChEBI" id="CHEBI:30616"/>
        <dbReference type="ChEBI" id="CHEBI:33019"/>
        <dbReference type="ChEBI" id="CHEBI:58165"/>
        <dbReference type="EC" id="4.6.1.1"/>
    </reaction>
</comment>
<evidence type="ECO:0000256" key="2">
    <source>
        <dbReference type="ARBA" id="ARBA00004141"/>
    </source>
</evidence>
<dbReference type="GO" id="GO:0007189">
    <property type="term" value="P:adenylate cyclase-activating G protein-coupled receptor signaling pathway"/>
    <property type="evidence" value="ECO:0007669"/>
    <property type="project" value="TreeGrafter"/>
</dbReference>